<sequence length="589" mass="65816">MASPTSPTSWDNCDVNKERSPTTAAKLSSQAVQPGSPSTTRGLETATHDPLMASPTASPATKSPLQPLVTSPSRLGPQNQVGDSPTTRSPGQNSRWQKPSPLPPVPRSAATSPSELFNSTWTDYSAEDTPFSSSTQWTATSPSRPAADIPQRASPRLTAMPSPALGLHLNGTNYASGSAQEGRAEDSCPYEITVSEPRKESDGTAHAHISYLVTSFKRMPGSDHRSKTTLRRRYQDFTWLYNNLSKDYPACALPPLPGKYRMEYITGDRFSDDFVTKRQTALERFLVRVAHHPVLRESHYFVVFLEARDWSSEYEEKNKSEGVLDNISDVLLNAFSKVKKKDEKFMEIKEVIDKLEENLTAVERLYSRIGRKETEAATTYKELGNGLQELGGLEAGLTDSLPKAGQEIVTFGERLATLTSGVDQAYLSQVHEYIAYSHAFKAILKLRDQKQIEFEELSYYLQTTISDLERVTQNRNAPLGGLTSFLKGKYREMTGVDHEQLRQERIEKLTSRVKELEEAVEVSHDETTQCSEIVAKELDIFQTIKTVDFKRHLGDLADNQIQFYDDAIRTWEGLLPVLENIQVQEGPGN</sequence>
<dbReference type="GO" id="GO:0061709">
    <property type="term" value="P:reticulophagy"/>
    <property type="evidence" value="ECO:0007669"/>
    <property type="project" value="TreeGrafter"/>
</dbReference>
<dbReference type="GO" id="GO:0005769">
    <property type="term" value="C:early endosome"/>
    <property type="evidence" value="ECO:0007669"/>
    <property type="project" value="TreeGrafter"/>
</dbReference>
<dbReference type="InterPro" id="IPR001683">
    <property type="entry name" value="PX_dom"/>
</dbReference>
<accession>A0A9W8ALY4</accession>
<keyword evidence="10" id="KW-0175">Coiled coil</keyword>
<feature type="compositionally biased region" description="Polar residues" evidence="11">
    <location>
        <begin position="55"/>
        <end position="97"/>
    </location>
</feature>
<feature type="coiled-coil region" evidence="10">
    <location>
        <begin position="338"/>
        <end position="372"/>
    </location>
</feature>
<dbReference type="AlphaFoldDB" id="A0A9W8ALY4"/>
<dbReference type="Pfam" id="PF00787">
    <property type="entry name" value="PX"/>
    <property type="match status" value="1"/>
</dbReference>
<evidence type="ECO:0000256" key="1">
    <source>
        <dbReference type="ARBA" id="ARBA00004184"/>
    </source>
</evidence>
<dbReference type="SUPFAM" id="SSF64268">
    <property type="entry name" value="PX domain"/>
    <property type="match status" value="1"/>
</dbReference>
<proteinExistence type="inferred from homology"/>
<feature type="compositionally biased region" description="Polar residues" evidence="11">
    <location>
        <begin position="1"/>
        <end position="11"/>
    </location>
</feature>
<keyword evidence="4" id="KW-0813">Transport</keyword>
<feature type="compositionally biased region" description="Polar residues" evidence="11">
    <location>
        <begin position="21"/>
        <end position="42"/>
    </location>
</feature>
<evidence type="ECO:0000256" key="7">
    <source>
        <dbReference type="ARBA" id="ARBA00023136"/>
    </source>
</evidence>
<dbReference type="PROSITE" id="PS50195">
    <property type="entry name" value="PX"/>
    <property type="match status" value="1"/>
</dbReference>
<dbReference type="Proteomes" id="UP001150925">
    <property type="component" value="Unassembled WGS sequence"/>
</dbReference>
<evidence type="ECO:0000256" key="4">
    <source>
        <dbReference type="ARBA" id="ARBA00022448"/>
    </source>
</evidence>
<dbReference type="InterPro" id="IPR036871">
    <property type="entry name" value="PX_dom_sf"/>
</dbReference>
<dbReference type="GO" id="GO:0035091">
    <property type="term" value="F:phosphatidylinositol binding"/>
    <property type="evidence" value="ECO:0007669"/>
    <property type="project" value="InterPro"/>
</dbReference>
<dbReference type="PANTHER" id="PTHR45949:SF2">
    <property type="entry name" value="SORTING NEXIN-4"/>
    <property type="match status" value="1"/>
</dbReference>
<dbReference type="GO" id="GO:0000422">
    <property type="term" value="P:autophagy of mitochondrion"/>
    <property type="evidence" value="ECO:0007669"/>
    <property type="project" value="TreeGrafter"/>
</dbReference>
<organism evidence="13 14">
    <name type="scientific">Dispira parvispora</name>
    <dbReference type="NCBI Taxonomy" id="1520584"/>
    <lineage>
        <taxon>Eukaryota</taxon>
        <taxon>Fungi</taxon>
        <taxon>Fungi incertae sedis</taxon>
        <taxon>Zoopagomycota</taxon>
        <taxon>Kickxellomycotina</taxon>
        <taxon>Dimargaritomycetes</taxon>
        <taxon>Dimargaritales</taxon>
        <taxon>Dimargaritaceae</taxon>
        <taxon>Dispira</taxon>
    </lineage>
</organism>
<comment type="similarity">
    <text evidence="3">Belongs to the sorting nexin family.</text>
</comment>
<comment type="subcellular location">
    <subcellularLocation>
        <location evidence="2">Cytoplasm</location>
    </subcellularLocation>
    <subcellularLocation>
        <location evidence="1">Endomembrane system</location>
        <topology evidence="1">Peripheral membrane protein</topology>
    </subcellularLocation>
</comment>
<evidence type="ECO:0000259" key="12">
    <source>
        <dbReference type="PROSITE" id="PS50195"/>
    </source>
</evidence>
<feature type="region of interest" description="Disordered" evidence="11">
    <location>
        <begin position="1"/>
        <end position="114"/>
    </location>
</feature>
<dbReference type="OrthoDB" id="205639at2759"/>
<dbReference type="SMART" id="SM00312">
    <property type="entry name" value="PX"/>
    <property type="match status" value="1"/>
</dbReference>
<dbReference type="Gene3D" id="3.30.1520.10">
    <property type="entry name" value="Phox-like domain"/>
    <property type="match status" value="1"/>
</dbReference>
<name>A0A9W8ALY4_9FUNG</name>
<dbReference type="GO" id="GO:0000407">
    <property type="term" value="C:phagophore assembly site"/>
    <property type="evidence" value="ECO:0007669"/>
    <property type="project" value="TreeGrafter"/>
</dbReference>
<feature type="coiled-coil region" evidence="10">
    <location>
        <begin position="499"/>
        <end position="526"/>
    </location>
</feature>
<dbReference type="SUPFAM" id="SSF103657">
    <property type="entry name" value="BAR/IMD domain-like"/>
    <property type="match status" value="1"/>
</dbReference>
<evidence type="ECO:0000256" key="11">
    <source>
        <dbReference type="SAM" id="MobiDB-lite"/>
    </source>
</evidence>
<evidence type="ECO:0000256" key="5">
    <source>
        <dbReference type="ARBA" id="ARBA00022490"/>
    </source>
</evidence>
<feature type="compositionally biased region" description="Polar residues" evidence="11">
    <location>
        <begin position="130"/>
        <end position="143"/>
    </location>
</feature>
<keyword evidence="14" id="KW-1185">Reference proteome</keyword>
<reference evidence="13" key="1">
    <citation type="submission" date="2022-07" db="EMBL/GenBank/DDBJ databases">
        <title>Phylogenomic reconstructions and comparative analyses of Kickxellomycotina fungi.</title>
        <authorList>
            <person name="Reynolds N.K."/>
            <person name="Stajich J.E."/>
            <person name="Barry K."/>
            <person name="Grigoriev I.V."/>
            <person name="Crous P."/>
            <person name="Smith M.E."/>
        </authorList>
    </citation>
    <scope>NUCLEOTIDE SEQUENCE</scope>
    <source>
        <strain evidence="13">RSA 1196</strain>
    </source>
</reference>
<protein>
    <recommendedName>
        <fullName evidence="8">Sorting nexin-4</fullName>
    </recommendedName>
    <alternativeName>
        <fullName evidence="9">Autophagy-related protein 24</fullName>
    </alternativeName>
</protein>
<evidence type="ECO:0000313" key="14">
    <source>
        <dbReference type="Proteomes" id="UP001150925"/>
    </source>
</evidence>
<dbReference type="GO" id="GO:0015031">
    <property type="term" value="P:protein transport"/>
    <property type="evidence" value="ECO:0007669"/>
    <property type="project" value="TreeGrafter"/>
</dbReference>
<evidence type="ECO:0000256" key="2">
    <source>
        <dbReference type="ARBA" id="ARBA00004496"/>
    </source>
</evidence>
<comment type="caution">
    <text evidence="13">The sequence shown here is derived from an EMBL/GenBank/DDBJ whole genome shotgun (WGS) entry which is preliminary data.</text>
</comment>
<dbReference type="InterPro" id="IPR027267">
    <property type="entry name" value="AH/BAR_dom_sf"/>
</dbReference>
<keyword evidence="7" id="KW-0472">Membrane</keyword>
<keyword evidence="5" id="KW-0963">Cytoplasm</keyword>
<dbReference type="GO" id="GO:0034727">
    <property type="term" value="P:piecemeal microautophagy of the nucleus"/>
    <property type="evidence" value="ECO:0007669"/>
    <property type="project" value="TreeGrafter"/>
</dbReference>
<feature type="domain" description="PX" evidence="12">
    <location>
        <begin position="189"/>
        <end position="312"/>
    </location>
</feature>
<keyword evidence="6" id="KW-0446">Lipid-binding</keyword>
<feature type="region of interest" description="Disordered" evidence="11">
    <location>
        <begin position="127"/>
        <end position="149"/>
    </location>
</feature>
<evidence type="ECO:0000313" key="13">
    <source>
        <dbReference type="EMBL" id="KAJ1955172.1"/>
    </source>
</evidence>
<dbReference type="Gene3D" id="1.20.1270.60">
    <property type="entry name" value="Arfaptin homology (AH) domain/BAR domain"/>
    <property type="match status" value="1"/>
</dbReference>
<dbReference type="PANTHER" id="PTHR45949">
    <property type="entry name" value="SORTING NEXIN-4"/>
    <property type="match status" value="1"/>
</dbReference>
<evidence type="ECO:0000256" key="10">
    <source>
        <dbReference type="SAM" id="Coils"/>
    </source>
</evidence>
<dbReference type="GO" id="GO:0032456">
    <property type="term" value="P:endocytic recycling"/>
    <property type="evidence" value="ECO:0007669"/>
    <property type="project" value="TreeGrafter"/>
</dbReference>
<evidence type="ECO:0000256" key="3">
    <source>
        <dbReference type="ARBA" id="ARBA00010883"/>
    </source>
</evidence>
<evidence type="ECO:0000256" key="9">
    <source>
        <dbReference type="ARBA" id="ARBA00041273"/>
    </source>
</evidence>
<evidence type="ECO:0000256" key="6">
    <source>
        <dbReference type="ARBA" id="ARBA00023121"/>
    </source>
</evidence>
<evidence type="ECO:0000256" key="8">
    <source>
        <dbReference type="ARBA" id="ARBA00040748"/>
    </source>
</evidence>
<dbReference type="EMBL" id="JANBPY010002398">
    <property type="protein sequence ID" value="KAJ1955172.1"/>
    <property type="molecule type" value="Genomic_DNA"/>
</dbReference>
<gene>
    <name evidence="13" type="primary">SNX4</name>
    <name evidence="13" type="ORF">IWQ62_005589</name>
</gene>